<sequence>MESETGIAWLPDRTPTWTDVLVGALAGVLFLSDLTTVAGLQWTWVAGGFVGTALVLGPVARSSLGARASEWSRAGGALGGIALIAAFVALAWVVREVVGVPQAVLSGLASGVFLAVTVFVALHVACRRTVEGW</sequence>
<feature type="transmembrane region" description="Helical" evidence="1">
    <location>
        <begin position="100"/>
        <end position="125"/>
    </location>
</feature>
<dbReference type="RefSeq" id="WP_179917920.1">
    <property type="nucleotide sequence ID" value="NZ_CP058909.1"/>
</dbReference>
<dbReference type="GeneID" id="56083926"/>
<proteinExistence type="predicted"/>
<feature type="transmembrane region" description="Helical" evidence="1">
    <location>
        <begin position="44"/>
        <end position="64"/>
    </location>
</feature>
<protein>
    <submittedName>
        <fullName evidence="2">Uncharacterized protein</fullName>
    </submittedName>
</protein>
<feature type="transmembrane region" description="Helical" evidence="1">
    <location>
        <begin position="20"/>
        <end position="38"/>
    </location>
</feature>
<feature type="transmembrane region" description="Helical" evidence="1">
    <location>
        <begin position="76"/>
        <end position="94"/>
    </location>
</feature>
<keyword evidence="1" id="KW-0472">Membrane</keyword>
<keyword evidence="1" id="KW-0812">Transmembrane</keyword>
<dbReference type="OrthoDB" id="340376at2157"/>
<evidence type="ECO:0000313" key="3">
    <source>
        <dbReference type="Proteomes" id="UP000509346"/>
    </source>
</evidence>
<accession>A0A7D5TC87</accession>
<organism evidence="2 3">
    <name type="scientific">Halosimplex pelagicum</name>
    <dbReference type="NCBI Taxonomy" id="869886"/>
    <lineage>
        <taxon>Archaea</taxon>
        <taxon>Methanobacteriati</taxon>
        <taxon>Methanobacteriota</taxon>
        <taxon>Stenosarchaea group</taxon>
        <taxon>Halobacteria</taxon>
        <taxon>Halobacteriales</taxon>
        <taxon>Haloarculaceae</taxon>
        <taxon>Halosimplex</taxon>
    </lineage>
</organism>
<dbReference type="EMBL" id="CP058909">
    <property type="protein sequence ID" value="QLH82853.1"/>
    <property type="molecule type" value="Genomic_DNA"/>
</dbReference>
<dbReference type="AlphaFoldDB" id="A0A7D5TC87"/>
<keyword evidence="1" id="KW-1133">Transmembrane helix</keyword>
<keyword evidence="3" id="KW-1185">Reference proteome</keyword>
<dbReference type="Proteomes" id="UP000509346">
    <property type="component" value="Chromosome"/>
</dbReference>
<dbReference type="KEGG" id="hpel:HZS54_15015"/>
<evidence type="ECO:0000256" key="1">
    <source>
        <dbReference type="SAM" id="Phobius"/>
    </source>
</evidence>
<gene>
    <name evidence="2" type="ORF">HZS54_15015</name>
</gene>
<reference evidence="2 3" key="1">
    <citation type="submission" date="2020-07" db="EMBL/GenBank/DDBJ databases">
        <title>Halosimplex litoreum sp. nov. and Halosimplex rubrum sp. nov., isolated from different salt environments.</title>
        <authorList>
            <person name="Cui H."/>
        </authorList>
    </citation>
    <scope>NUCLEOTIDE SEQUENCE [LARGE SCALE GENOMIC DNA]</scope>
    <source>
        <strain evidence="2 3">R2</strain>
    </source>
</reference>
<name>A0A7D5TC87_9EURY</name>
<evidence type="ECO:0000313" key="2">
    <source>
        <dbReference type="EMBL" id="QLH82853.1"/>
    </source>
</evidence>